<feature type="compositionally biased region" description="Low complexity" evidence="1">
    <location>
        <begin position="11"/>
        <end position="23"/>
    </location>
</feature>
<dbReference type="AlphaFoldDB" id="A0A834KV01"/>
<gene>
    <name evidence="2" type="ORF">HZH66_001423</name>
</gene>
<evidence type="ECO:0000313" key="2">
    <source>
        <dbReference type="EMBL" id="KAF7412527.1"/>
    </source>
</evidence>
<name>A0A834KV01_VESVU</name>
<reference evidence="2" key="1">
    <citation type="journal article" date="2020" name="G3 (Bethesda)">
        <title>High-Quality Assemblies for Three Invasive Social Wasps from the &lt;i&gt;Vespula&lt;/i&gt; Genus.</title>
        <authorList>
            <person name="Harrop T.W.R."/>
            <person name="Guhlin J."/>
            <person name="McLaughlin G.M."/>
            <person name="Permina E."/>
            <person name="Stockwell P."/>
            <person name="Gilligan J."/>
            <person name="Le Lec M.F."/>
            <person name="Gruber M.A.M."/>
            <person name="Quinn O."/>
            <person name="Lovegrove M."/>
            <person name="Duncan E.J."/>
            <person name="Remnant E.J."/>
            <person name="Van Eeckhoven J."/>
            <person name="Graham B."/>
            <person name="Knapp R.A."/>
            <person name="Langford K.W."/>
            <person name="Kronenberg Z."/>
            <person name="Press M.O."/>
            <person name="Eacker S.M."/>
            <person name="Wilson-Rankin E.E."/>
            <person name="Purcell J."/>
            <person name="Lester P.J."/>
            <person name="Dearden P.K."/>
        </authorList>
    </citation>
    <scope>NUCLEOTIDE SEQUENCE</scope>
    <source>
        <strain evidence="2">Marl-1</strain>
    </source>
</reference>
<keyword evidence="3" id="KW-1185">Reference proteome</keyword>
<accession>A0A834KV01</accession>
<evidence type="ECO:0000313" key="3">
    <source>
        <dbReference type="Proteomes" id="UP000614350"/>
    </source>
</evidence>
<evidence type="ECO:0000256" key="1">
    <source>
        <dbReference type="SAM" id="MobiDB-lite"/>
    </source>
</evidence>
<dbReference type="Proteomes" id="UP000614350">
    <property type="component" value="Unassembled WGS sequence"/>
</dbReference>
<organism evidence="2 3">
    <name type="scientific">Vespula vulgaris</name>
    <name type="common">Yellow jacket</name>
    <name type="synonym">Wasp</name>
    <dbReference type="NCBI Taxonomy" id="7454"/>
    <lineage>
        <taxon>Eukaryota</taxon>
        <taxon>Metazoa</taxon>
        <taxon>Ecdysozoa</taxon>
        <taxon>Arthropoda</taxon>
        <taxon>Hexapoda</taxon>
        <taxon>Insecta</taxon>
        <taxon>Pterygota</taxon>
        <taxon>Neoptera</taxon>
        <taxon>Endopterygota</taxon>
        <taxon>Hymenoptera</taxon>
        <taxon>Apocrita</taxon>
        <taxon>Aculeata</taxon>
        <taxon>Vespoidea</taxon>
        <taxon>Vespidae</taxon>
        <taxon>Vespinae</taxon>
        <taxon>Vespula</taxon>
    </lineage>
</organism>
<sequence>MCVAEGWLRGPSPRVVSPRVPSSSRRECGSRFRRCAAAARCSCITTKLTTSSSASFAATTGGEEISPPALAEVRVRRQRWGKEAPEAAASPEA</sequence>
<dbReference type="EMBL" id="JACSEA010000001">
    <property type="protein sequence ID" value="KAF7412527.1"/>
    <property type="molecule type" value="Genomic_DNA"/>
</dbReference>
<comment type="caution">
    <text evidence="2">The sequence shown here is derived from an EMBL/GenBank/DDBJ whole genome shotgun (WGS) entry which is preliminary data.</text>
</comment>
<proteinExistence type="predicted"/>
<feature type="region of interest" description="Disordered" evidence="1">
    <location>
        <begin position="1"/>
        <end position="24"/>
    </location>
</feature>
<protein>
    <submittedName>
        <fullName evidence="2">Uncharacterized protein</fullName>
    </submittedName>
</protein>